<dbReference type="Pfam" id="PF13654">
    <property type="entry name" value="AAA_32"/>
    <property type="match status" value="1"/>
</dbReference>
<dbReference type="EC" id="3.4.21.53" evidence="2"/>
<dbReference type="InterPro" id="IPR041699">
    <property type="entry name" value="AAA_32"/>
</dbReference>
<dbReference type="EMBL" id="AP024355">
    <property type="protein sequence ID" value="BCR04106.1"/>
    <property type="molecule type" value="Genomic_DNA"/>
</dbReference>
<dbReference type="Pfam" id="PF20437">
    <property type="entry name" value="LonC_helical"/>
    <property type="match status" value="1"/>
</dbReference>
<evidence type="ECO:0000259" key="4">
    <source>
        <dbReference type="PROSITE" id="PS51786"/>
    </source>
</evidence>
<dbReference type="Pfam" id="PF05362">
    <property type="entry name" value="Lon_C"/>
    <property type="match status" value="1"/>
</dbReference>
<name>A0ABM8HTS8_9BACT</name>
<dbReference type="Proteomes" id="UP001319827">
    <property type="component" value="Chromosome"/>
</dbReference>
<dbReference type="InterPro" id="IPR027065">
    <property type="entry name" value="Lon_Prtase"/>
</dbReference>
<dbReference type="InterPro" id="IPR008269">
    <property type="entry name" value="Lon_proteolytic"/>
</dbReference>
<organism evidence="5 6">
    <name type="scientific">Desulfuromonas versatilis</name>
    <dbReference type="NCBI Taxonomy" id="2802975"/>
    <lineage>
        <taxon>Bacteria</taxon>
        <taxon>Pseudomonadati</taxon>
        <taxon>Thermodesulfobacteriota</taxon>
        <taxon>Desulfuromonadia</taxon>
        <taxon>Desulfuromonadales</taxon>
        <taxon>Desulfuromonadaceae</taxon>
        <taxon>Desulfuromonas</taxon>
    </lineage>
</organism>
<dbReference type="InterPro" id="IPR014721">
    <property type="entry name" value="Ribsml_uS5_D2-typ_fold_subgr"/>
</dbReference>
<dbReference type="Gene3D" id="1.10.8.60">
    <property type="match status" value="1"/>
</dbReference>
<evidence type="ECO:0000256" key="3">
    <source>
        <dbReference type="SAM" id="Coils"/>
    </source>
</evidence>
<dbReference type="InterPro" id="IPR027417">
    <property type="entry name" value="P-loop_NTPase"/>
</dbReference>
<keyword evidence="2" id="KW-0378">Hydrolase</keyword>
<comment type="catalytic activity">
    <reaction evidence="2">
        <text>Hydrolysis of proteins in presence of ATP.</text>
        <dbReference type="EC" id="3.4.21.53"/>
    </reaction>
</comment>
<dbReference type="SUPFAM" id="SSF54211">
    <property type="entry name" value="Ribosomal protein S5 domain 2-like"/>
    <property type="match status" value="1"/>
</dbReference>
<sequence>MKANRLDPQQLSWRCDPLQFEFQSTEELPELEGTIGQSRAMTAIEFGLGIKDSGFNLFLIGEPGSGRSSTIKKLLKARAGGESVPSDWCYLNNFEDATRPRCIPLPAGLARDLHRDVEELVARLAEEIPKVFESKEYEQQKNRISGDYQEKNRKLFQELEEQANEEGFLLQRSVSGMVLVPLRDGHPISQQDYEDLPDEEKAALDEKGTGLQERLNEVLRKGRDLEKELREATLSMEKEILLFAVGHLFEELEQKYQEQQEVLDHFQGCKKDILERIDEFRPAQGPQISLPGLKQGGQEPSFDRYRINLFIDNRDLQGAPVVYEANPTYFNLFGRIEHVIHMGGATTNFTMIKAGALHRANGGYLILDCREVLLNVFSYEALKRCIRNKEVKIEDMAEQFRLFATVSLKPHPVPLKCKIIMIGTPLFYYLLYRLDPDFRKYFKVKADFDFMMKNTWENVQQYALFIGAKCREEQLKHFDPSGVARVVEYSARLIEDKEKLSSRFIDIADLIREASFYAEQQGRERVSEEHVNLAVEAKIYRSNKVEERIQEAIEEGSLLVDTEGEVVGQVNGLSVYLLGDYAFGKPSRVTARTFLGKAGVVNIEREAKLSGPIHDKGLMILSGFLGDRYAQDKPLALAGSVCFEQSYGGVEGDSASSAELYALLSSLAALPLRQEIAVTGSVNQRGQIQPIGGVNEKIEGFYAVCKAKGLTGGQGVIIPVQNVKNLLLKEEVVDAVRENRFHVWAISTVDEGIEILTGVAAGTRQEDGCWPQGSVNQRVDQRLLEMAEAIRRFGKGSEKNGKEDS</sequence>
<dbReference type="GO" id="GO:0006508">
    <property type="term" value="P:proteolysis"/>
    <property type="evidence" value="ECO:0007669"/>
    <property type="project" value="UniProtKB-KW"/>
</dbReference>
<reference evidence="5 6" key="1">
    <citation type="journal article" date="2016" name="C (Basel)">
        <title>Selective Growth of and Electricity Production by Marine Exoelectrogenic Bacteria in Self-Aggregated Hydrogel of Microbially Reduced Graphene Oxide.</title>
        <authorList>
            <person name="Yoshida N."/>
            <person name="Goto Y."/>
            <person name="Miyata Y."/>
        </authorList>
    </citation>
    <scope>NUCLEOTIDE SEQUENCE [LARGE SCALE GENOMIC DNA]</scope>
    <source>
        <strain evidence="5 6">NIT-T3</strain>
    </source>
</reference>
<feature type="active site" evidence="2">
    <location>
        <position position="697"/>
    </location>
</feature>
<protein>
    <recommendedName>
        <fullName evidence="2">endopeptidase La</fullName>
        <ecNumber evidence="2">3.4.21.53</ecNumber>
    </recommendedName>
</protein>
<dbReference type="PANTHER" id="PTHR10046">
    <property type="entry name" value="ATP DEPENDENT LON PROTEASE FAMILY MEMBER"/>
    <property type="match status" value="1"/>
</dbReference>
<keyword evidence="6" id="KW-1185">Reference proteome</keyword>
<reference evidence="5 6" key="2">
    <citation type="journal article" date="2021" name="Int. J. Syst. Evol. Microbiol.">
        <title>Isolation and Polyphasic Characterization of Desulfuromonas versatilis sp. Nov., an Electrogenic Bacteria Capable of Versatile Metabolism Isolated from a Graphene Oxide-Reducing Enrichment Culture.</title>
        <authorList>
            <person name="Xie L."/>
            <person name="Yoshida N."/>
            <person name="Ishii S."/>
            <person name="Meng L."/>
        </authorList>
    </citation>
    <scope>NUCLEOTIDE SEQUENCE [LARGE SCALE GENOMIC DNA]</scope>
    <source>
        <strain evidence="5 6">NIT-T3</strain>
    </source>
</reference>
<feature type="coiled-coil region" evidence="3">
    <location>
        <begin position="134"/>
        <end position="165"/>
    </location>
</feature>
<dbReference type="GO" id="GO:0008233">
    <property type="term" value="F:peptidase activity"/>
    <property type="evidence" value="ECO:0007669"/>
    <property type="project" value="UniProtKB-KW"/>
</dbReference>
<gene>
    <name evidence="5" type="ORF">DESUT3_11750</name>
</gene>
<dbReference type="Gene3D" id="3.40.50.300">
    <property type="entry name" value="P-loop containing nucleotide triphosphate hydrolases"/>
    <property type="match status" value="2"/>
</dbReference>
<dbReference type="PRINTS" id="PR00830">
    <property type="entry name" value="ENDOLAPTASE"/>
</dbReference>
<dbReference type="Pfam" id="PF20436">
    <property type="entry name" value="LonB_AAA-LID"/>
    <property type="match status" value="1"/>
</dbReference>
<evidence type="ECO:0000313" key="5">
    <source>
        <dbReference type="EMBL" id="BCR04106.1"/>
    </source>
</evidence>
<dbReference type="RefSeq" id="WP_221251528.1">
    <property type="nucleotide sequence ID" value="NZ_AP024355.1"/>
</dbReference>
<evidence type="ECO:0000256" key="2">
    <source>
        <dbReference type="PROSITE-ProRule" id="PRU01122"/>
    </source>
</evidence>
<keyword evidence="1 2" id="KW-0645">Protease</keyword>
<proteinExistence type="inferred from homology"/>
<dbReference type="InterPro" id="IPR020568">
    <property type="entry name" value="Ribosomal_Su5_D2-typ_SF"/>
</dbReference>
<dbReference type="Gene3D" id="3.30.230.10">
    <property type="match status" value="1"/>
</dbReference>
<keyword evidence="2" id="KW-0720">Serine protease</keyword>
<feature type="domain" description="Lon proteolytic" evidence="4">
    <location>
        <begin position="564"/>
        <end position="759"/>
    </location>
</feature>
<dbReference type="SUPFAM" id="SSF52540">
    <property type="entry name" value="P-loop containing nucleoside triphosphate hydrolases"/>
    <property type="match status" value="1"/>
</dbReference>
<evidence type="ECO:0000313" key="6">
    <source>
        <dbReference type="Proteomes" id="UP001319827"/>
    </source>
</evidence>
<evidence type="ECO:0000256" key="1">
    <source>
        <dbReference type="ARBA" id="ARBA00022670"/>
    </source>
</evidence>
<dbReference type="InterPro" id="IPR046843">
    <property type="entry name" value="LonB_AAA-LID"/>
</dbReference>
<dbReference type="PROSITE" id="PS51786">
    <property type="entry name" value="LON_PROTEOLYTIC"/>
    <property type="match status" value="1"/>
</dbReference>
<comment type="similarity">
    <text evidence="2">Belongs to the peptidase S16 family.</text>
</comment>
<keyword evidence="3" id="KW-0175">Coiled coil</keyword>
<feature type="active site" evidence="2">
    <location>
        <position position="654"/>
    </location>
</feature>
<accession>A0ABM8HTS8</accession>
<dbReference type="InterPro" id="IPR046844">
    <property type="entry name" value="Lon-like_helical"/>
</dbReference>